<dbReference type="Gene3D" id="1.10.3720.10">
    <property type="entry name" value="MetI-like"/>
    <property type="match status" value="1"/>
</dbReference>
<comment type="similarity">
    <text evidence="7">Belongs to the binding-protein-dependent transport system permease family.</text>
</comment>
<evidence type="ECO:0000256" key="1">
    <source>
        <dbReference type="ARBA" id="ARBA00004651"/>
    </source>
</evidence>
<dbReference type="AlphaFoldDB" id="A0A4D4L0I2"/>
<evidence type="ECO:0000256" key="7">
    <source>
        <dbReference type="RuleBase" id="RU363032"/>
    </source>
</evidence>
<keyword evidence="2 7" id="KW-0813">Transport</keyword>
<dbReference type="GO" id="GO:0055085">
    <property type="term" value="P:transmembrane transport"/>
    <property type="evidence" value="ECO:0007669"/>
    <property type="project" value="InterPro"/>
</dbReference>
<dbReference type="GO" id="GO:0005886">
    <property type="term" value="C:plasma membrane"/>
    <property type="evidence" value="ECO:0007669"/>
    <property type="project" value="UniProtKB-SubCell"/>
</dbReference>
<sequence>MADSLEETDPGPARALAATGARGHQVFFGAVLPRAWPAVVGHLLYQLEVNVRSATLLGIVGAGGIGYDLLNAARVLQFPVVTTIVLMVLGLVLLIEGLAVWVRKVYA</sequence>
<dbReference type="InterPro" id="IPR035906">
    <property type="entry name" value="MetI-like_sf"/>
</dbReference>
<gene>
    <name evidence="9" type="ORF">SVIO_021460</name>
</gene>
<comment type="caution">
    <text evidence="9">The sequence shown here is derived from an EMBL/GenBank/DDBJ whole genome shotgun (WGS) entry which is preliminary data.</text>
</comment>
<dbReference type="Proteomes" id="UP000301309">
    <property type="component" value="Unassembled WGS sequence"/>
</dbReference>
<reference evidence="9 10" key="1">
    <citation type="journal article" date="2020" name="Int. J. Syst. Evol. Microbiol.">
        <title>Reclassification of Streptomyces castelarensis and Streptomyces sporoclivatus as later heterotypic synonyms of Streptomyces antimycoticus.</title>
        <authorList>
            <person name="Komaki H."/>
            <person name="Tamura T."/>
        </authorList>
    </citation>
    <scope>NUCLEOTIDE SEQUENCE [LARGE SCALE GENOMIC DNA]</scope>
    <source>
        <strain evidence="9 10">NBRC 13459</strain>
    </source>
</reference>
<dbReference type="PANTHER" id="PTHR30043">
    <property type="entry name" value="PHOSPHONATES TRANSPORT SYSTEM PERMEASE PROTEIN"/>
    <property type="match status" value="1"/>
</dbReference>
<evidence type="ECO:0000256" key="2">
    <source>
        <dbReference type="ARBA" id="ARBA00022448"/>
    </source>
</evidence>
<dbReference type="PROSITE" id="PS50928">
    <property type="entry name" value="ABC_TM1"/>
    <property type="match status" value="1"/>
</dbReference>
<keyword evidence="6 7" id="KW-0472">Membrane</keyword>
<dbReference type="PANTHER" id="PTHR30043:SF1">
    <property type="entry name" value="ABC TRANSPORT SYSTEM PERMEASE PROTEIN P69"/>
    <property type="match status" value="1"/>
</dbReference>
<dbReference type="InterPro" id="IPR000515">
    <property type="entry name" value="MetI-like"/>
</dbReference>
<comment type="subcellular location">
    <subcellularLocation>
        <location evidence="1 7">Cell membrane</location>
        <topology evidence="1 7">Multi-pass membrane protein</topology>
    </subcellularLocation>
</comment>
<keyword evidence="5 7" id="KW-1133">Transmembrane helix</keyword>
<organism evidence="9 10">
    <name type="scientific">Streptomyces violaceusniger</name>
    <dbReference type="NCBI Taxonomy" id="68280"/>
    <lineage>
        <taxon>Bacteria</taxon>
        <taxon>Bacillati</taxon>
        <taxon>Actinomycetota</taxon>
        <taxon>Actinomycetes</taxon>
        <taxon>Kitasatosporales</taxon>
        <taxon>Streptomycetaceae</taxon>
        <taxon>Streptomyces</taxon>
        <taxon>Streptomyces violaceusniger group</taxon>
    </lineage>
</organism>
<dbReference type="Pfam" id="PF00528">
    <property type="entry name" value="BPD_transp_1"/>
    <property type="match status" value="1"/>
</dbReference>
<keyword evidence="10" id="KW-1185">Reference proteome</keyword>
<dbReference type="EMBL" id="BJHW01000001">
    <property type="protein sequence ID" value="GDY51523.1"/>
    <property type="molecule type" value="Genomic_DNA"/>
</dbReference>
<keyword evidence="4 7" id="KW-0812">Transmembrane</keyword>
<evidence type="ECO:0000256" key="6">
    <source>
        <dbReference type="ARBA" id="ARBA00023136"/>
    </source>
</evidence>
<accession>A0A4D4L0I2</accession>
<evidence type="ECO:0000256" key="3">
    <source>
        <dbReference type="ARBA" id="ARBA00022475"/>
    </source>
</evidence>
<name>A0A4D4L0I2_STRVO</name>
<keyword evidence="3" id="KW-1003">Cell membrane</keyword>
<feature type="transmembrane region" description="Helical" evidence="7">
    <location>
        <begin position="78"/>
        <end position="102"/>
    </location>
</feature>
<evidence type="ECO:0000313" key="10">
    <source>
        <dbReference type="Proteomes" id="UP000301309"/>
    </source>
</evidence>
<evidence type="ECO:0000256" key="4">
    <source>
        <dbReference type="ARBA" id="ARBA00022692"/>
    </source>
</evidence>
<protein>
    <recommendedName>
        <fullName evidence="8">ABC transmembrane type-1 domain-containing protein</fullName>
    </recommendedName>
</protein>
<evidence type="ECO:0000313" key="9">
    <source>
        <dbReference type="EMBL" id="GDY51523.1"/>
    </source>
</evidence>
<evidence type="ECO:0000259" key="8">
    <source>
        <dbReference type="PROSITE" id="PS50928"/>
    </source>
</evidence>
<comment type="caution">
    <text evidence="7">Lacks conserved residue(s) required for the propagation of feature annotation.</text>
</comment>
<proteinExistence type="inferred from homology"/>
<dbReference type="SUPFAM" id="SSF161098">
    <property type="entry name" value="MetI-like"/>
    <property type="match status" value="1"/>
</dbReference>
<evidence type="ECO:0000256" key="5">
    <source>
        <dbReference type="ARBA" id="ARBA00022989"/>
    </source>
</evidence>
<feature type="domain" description="ABC transmembrane type-1" evidence="8">
    <location>
        <begin position="1"/>
        <end position="99"/>
    </location>
</feature>